<accession>A0A845QX03</accession>
<proteinExistence type="predicted"/>
<reference evidence="1 2" key="1">
    <citation type="submission" date="2018-08" db="EMBL/GenBank/DDBJ databases">
        <title>Murine metabolic-syndrome-specific gut microbial biobank.</title>
        <authorList>
            <person name="Liu C."/>
        </authorList>
    </citation>
    <scope>NUCLEOTIDE SEQUENCE [LARGE SCALE GENOMIC DNA]</scope>
    <source>
        <strain evidence="1 2">583</strain>
    </source>
</reference>
<name>A0A845QX03_9CLOT</name>
<dbReference type="EMBL" id="QXXA01000007">
    <property type="protein sequence ID" value="NBI06811.1"/>
    <property type="molecule type" value="Genomic_DNA"/>
</dbReference>
<sequence>MKRKNNNDLLDLTQPEQCCEATTGCKFDGSLKNVVSEPIYVQKVYDAALFNLQGLRTVARQRFRPNLPAGSRILRVLDIRCRKFFNPKDIKCPENLKITPTTEISGASFVKDGECDVLVTGPDGKKSQKLIYADTSDCDKENKGTPIFGTQNIDITGNVIVEIDIIYADDCGDRNRTTLTANVSLDPLTLTNFFELCLPSVFDGAFLPRFTEFCNLSCETRLATQSITRDLNVNPNGAVRGNLLISLCVTCEKKIIVPVQLCVLSTGFPQLAAEIAPICETFPSLFPNQIDESSRKDHHHCALNEEVED</sequence>
<dbReference type="Proteomes" id="UP000467132">
    <property type="component" value="Unassembled WGS sequence"/>
</dbReference>
<gene>
    <name evidence="1" type="ORF">D3Z33_08040</name>
</gene>
<organism evidence="1 2">
    <name type="scientific">Senegalia massiliensis</name>
    <dbReference type="NCBI Taxonomy" id="1720316"/>
    <lineage>
        <taxon>Bacteria</taxon>
        <taxon>Bacillati</taxon>
        <taxon>Bacillota</taxon>
        <taxon>Clostridia</taxon>
        <taxon>Eubacteriales</taxon>
        <taxon>Clostridiaceae</taxon>
        <taxon>Senegalia</taxon>
    </lineage>
</organism>
<evidence type="ECO:0000313" key="1">
    <source>
        <dbReference type="EMBL" id="NBI06811.1"/>
    </source>
</evidence>
<protein>
    <submittedName>
        <fullName evidence="1">Uncharacterized protein</fullName>
    </submittedName>
</protein>
<dbReference type="RefSeq" id="WP_160197280.1">
    <property type="nucleotide sequence ID" value="NZ_QXXA01000007.1"/>
</dbReference>
<evidence type="ECO:0000313" key="2">
    <source>
        <dbReference type="Proteomes" id="UP000467132"/>
    </source>
</evidence>
<dbReference type="AlphaFoldDB" id="A0A845QX03"/>
<dbReference type="OrthoDB" id="1949316at2"/>
<keyword evidence="2" id="KW-1185">Reference proteome</keyword>
<comment type="caution">
    <text evidence="1">The sequence shown here is derived from an EMBL/GenBank/DDBJ whole genome shotgun (WGS) entry which is preliminary data.</text>
</comment>